<evidence type="ECO:0000259" key="10">
    <source>
        <dbReference type="Pfam" id="PF00593"/>
    </source>
</evidence>
<evidence type="ECO:0000256" key="3">
    <source>
        <dbReference type="ARBA" id="ARBA00022452"/>
    </source>
</evidence>
<dbReference type="Gene3D" id="2.40.170.20">
    <property type="entry name" value="TonB-dependent receptor, beta-barrel domain"/>
    <property type="match status" value="1"/>
</dbReference>
<dbReference type="RefSeq" id="WP_044222235.1">
    <property type="nucleotide sequence ID" value="NZ_JRYR02000001.1"/>
</dbReference>
<keyword evidence="6 8" id="KW-0472">Membrane</keyword>
<comment type="caution">
    <text evidence="12">The sequence shown here is derived from an EMBL/GenBank/DDBJ whole genome shotgun (WGS) entry which is preliminary data.</text>
</comment>
<dbReference type="SUPFAM" id="SSF56935">
    <property type="entry name" value="Porins"/>
    <property type="match status" value="1"/>
</dbReference>
<dbReference type="Pfam" id="PF00593">
    <property type="entry name" value="TonB_dep_Rec_b-barrel"/>
    <property type="match status" value="1"/>
</dbReference>
<keyword evidence="4 8" id="KW-0812">Transmembrane</keyword>
<dbReference type="InterPro" id="IPR037066">
    <property type="entry name" value="Plug_dom_sf"/>
</dbReference>
<dbReference type="InterPro" id="IPR000531">
    <property type="entry name" value="Beta-barrel_TonB"/>
</dbReference>
<dbReference type="OrthoDB" id="9805434at2"/>
<keyword evidence="7 8" id="KW-0998">Cell outer membrane</keyword>
<gene>
    <name evidence="12" type="ORF">NH26_04670</name>
</gene>
<dbReference type="InterPro" id="IPR012910">
    <property type="entry name" value="Plug_dom"/>
</dbReference>
<evidence type="ECO:0000256" key="4">
    <source>
        <dbReference type="ARBA" id="ARBA00022692"/>
    </source>
</evidence>
<evidence type="ECO:0000256" key="8">
    <source>
        <dbReference type="PROSITE-ProRule" id="PRU01360"/>
    </source>
</evidence>
<dbReference type="Proteomes" id="UP000179797">
    <property type="component" value="Unassembled WGS sequence"/>
</dbReference>
<dbReference type="EMBL" id="JRYR02000001">
    <property type="protein sequence ID" value="OHX65691.1"/>
    <property type="molecule type" value="Genomic_DNA"/>
</dbReference>
<dbReference type="PROSITE" id="PS52016">
    <property type="entry name" value="TONB_DEPENDENT_REC_3"/>
    <property type="match status" value="1"/>
</dbReference>
<feature type="domain" description="TonB-dependent receptor-like beta-barrel" evidence="10">
    <location>
        <begin position="333"/>
        <end position="800"/>
    </location>
</feature>
<keyword evidence="3 8" id="KW-1134">Transmembrane beta strand</keyword>
<dbReference type="GO" id="GO:0009279">
    <property type="term" value="C:cell outer membrane"/>
    <property type="evidence" value="ECO:0007669"/>
    <property type="project" value="UniProtKB-SubCell"/>
</dbReference>
<keyword evidence="12" id="KW-0675">Receptor</keyword>
<evidence type="ECO:0000259" key="11">
    <source>
        <dbReference type="Pfam" id="PF07715"/>
    </source>
</evidence>
<dbReference type="Pfam" id="PF13715">
    <property type="entry name" value="CarbopepD_reg_2"/>
    <property type="match status" value="1"/>
</dbReference>
<evidence type="ECO:0000256" key="9">
    <source>
        <dbReference type="RuleBase" id="RU003357"/>
    </source>
</evidence>
<keyword evidence="2 8" id="KW-0813">Transport</keyword>
<dbReference type="AlphaFoldDB" id="A0A1S1YXE9"/>
<organism evidence="12 13">
    <name type="scientific">Flammeovirga pacifica</name>
    <dbReference type="NCBI Taxonomy" id="915059"/>
    <lineage>
        <taxon>Bacteria</taxon>
        <taxon>Pseudomonadati</taxon>
        <taxon>Bacteroidota</taxon>
        <taxon>Cytophagia</taxon>
        <taxon>Cytophagales</taxon>
        <taxon>Flammeovirgaceae</taxon>
        <taxon>Flammeovirga</taxon>
    </lineage>
</organism>
<keyword evidence="5 9" id="KW-0798">TonB box</keyword>
<dbReference type="STRING" id="915059.NH26_04670"/>
<evidence type="ECO:0000256" key="7">
    <source>
        <dbReference type="ARBA" id="ARBA00023237"/>
    </source>
</evidence>
<name>A0A1S1YXE9_FLAPC</name>
<dbReference type="InterPro" id="IPR036942">
    <property type="entry name" value="Beta-barrel_TonB_sf"/>
</dbReference>
<sequence>MRHLITLLSILLLNSVVYAKEINISGLITDESGEGIPGVMIFEKANSSHGTTTTFSGKYQFSVDEESIVVIRYIGYQTIEMKAKDLPSSIKLELEAQELEAIEIVGTRSQNRTVTETPVAIDVIDLENVTSATGQLDMNQLLQYVAPSFNAQRQSGADGSDHVDPATLRGLGPDQTLVLINGKRRHQSSLVNLIGTRGRGNTGTDLNAIPMAAIERIEILRDGASAQYGSDAIAGVINLVLKKNTDGVAVNLGTGINSEGDGETANVDVNYGTELGEGGFINVTGQYQHRGRTNRVPQNQEVFRTYVGDALSTGYGGFVNAAMPIADKTEVYAFGGASFRHGESYAWTREADDDRNIPEIYPNGFDPNIISDITDYSLSAGVKTELKGWKVDLNNTFGHNEFKYSVDQTLNASLGVNSPTSFYSGKHYLSQNVTGLGASKFYSGFLNGLNVAFGSEFRIDTYGIGAGEEGSYKDYSNGQVPGGAQGFPGFRPKNEIDAHRTNIAFYLDVETDITDKWMIAVAGRYENYSDFGGTFNGKIASRYEFSKAFAIRGAVSTGFRAPSLAQKHYSSIFTDVVGGETMEKVIAPNDSELAKALGMPELKQEKAFNASLGFTANLLDGLSLTVDGYYVAIDDRIVLTGAFTDDDPDIGDELKKLNVSAAQFFTNALDTRTVGLDVVLAYTHHINLHTFTTSIAGNINRMELGDITTNEKLAGKEDIYFGEREQMFLLASAPNTKFNFSLNHSYKKLSSMIRLNHFSSVELMDWDGGIDHYGSRMTTDIAMTYSFTPKLKWTLGGNNIFNVYPSKQDPLSTETGGYWDPVQMGFNGAYFYTKFGINF</sequence>
<proteinExistence type="inferred from homology"/>
<accession>A0A1S1YXE9</accession>
<dbReference type="CDD" id="cd01347">
    <property type="entry name" value="ligand_gated_channel"/>
    <property type="match status" value="1"/>
</dbReference>
<evidence type="ECO:0000256" key="6">
    <source>
        <dbReference type="ARBA" id="ARBA00023136"/>
    </source>
</evidence>
<protein>
    <submittedName>
        <fullName evidence="12">TonB-dependent receptor</fullName>
    </submittedName>
</protein>
<dbReference type="Pfam" id="PF07715">
    <property type="entry name" value="Plug"/>
    <property type="match status" value="1"/>
</dbReference>
<dbReference type="PANTHER" id="PTHR47234:SF3">
    <property type="entry name" value="SECRETIN_TONB SHORT N-TERMINAL DOMAIN-CONTAINING PROTEIN"/>
    <property type="match status" value="1"/>
</dbReference>
<evidence type="ECO:0000256" key="5">
    <source>
        <dbReference type="ARBA" id="ARBA00023077"/>
    </source>
</evidence>
<evidence type="ECO:0000256" key="1">
    <source>
        <dbReference type="ARBA" id="ARBA00004571"/>
    </source>
</evidence>
<comment type="subcellular location">
    <subcellularLocation>
        <location evidence="1 8">Cell outer membrane</location>
        <topology evidence="1 8">Multi-pass membrane protein</topology>
    </subcellularLocation>
</comment>
<reference evidence="12 13" key="1">
    <citation type="journal article" date="2012" name="Int. J. Syst. Evol. Microbiol.">
        <title>Flammeovirga pacifica sp. nov., isolated from deep-sea sediment.</title>
        <authorList>
            <person name="Xu H."/>
            <person name="Fu Y."/>
            <person name="Yang N."/>
            <person name="Ding Z."/>
            <person name="Lai Q."/>
            <person name="Zeng R."/>
        </authorList>
    </citation>
    <scope>NUCLEOTIDE SEQUENCE [LARGE SCALE GENOMIC DNA]</scope>
    <source>
        <strain evidence="13">DSM 24597 / LMG 26175 / WPAGA1</strain>
    </source>
</reference>
<feature type="domain" description="TonB-dependent receptor plug" evidence="11">
    <location>
        <begin position="114"/>
        <end position="236"/>
    </location>
</feature>
<evidence type="ECO:0000313" key="13">
    <source>
        <dbReference type="Proteomes" id="UP000179797"/>
    </source>
</evidence>
<comment type="similarity">
    <text evidence="8 9">Belongs to the TonB-dependent receptor family.</text>
</comment>
<evidence type="ECO:0000313" key="12">
    <source>
        <dbReference type="EMBL" id="OHX65691.1"/>
    </source>
</evidence>
<dbReference type="SUPFAM" id="SSF49464">
    <property type="entry name" value="Carboxypeptidase regulatory domain-like"/>
    <property type="match status" value="1"/>
</dbReference>
<dbReference type="InterPro" id="IPR008969">
    <property type="entry name" value="CarboxyPept-like_regulatory"/>
</dbReference>
<dbReference type="Gene3D" id="2.170.130.10">
    <property type="entry name" value="TonB-dependent receptor, plug domain"/>
    <property type="match status" value="1"/>
</dbReference>
<evidence type="ECO:0000256" key="2">
    <source>
        <dbReference type="ARBA" id="ARBA00022448"/>
    </source>
</evidence>
<dbReference type="PANTHER" id="PTHR47234">
    <property type="match status" value="1"/>
</dbReference>
<keyword evidence="13" id="KW-1185">Reference proteome</keyword>
<dbReference type="InterPro" id="IPR039426">
    <property type="entry name" value="TonB-dep_rcpt-like"/>
</dbReference>